<keyword evidence="2" id="KW-1185">Reference proteome</keyword>
<dbReference type="AlphaFoldDB" id="A0A9N9JWV6"/>
<accession>A0A9N9JWV6</accession>
<evidence type="ECO:0000313" key="1">
    <source>
        <dbReference type="EMBL" id="CAG8800056.1"/>
    </source>
</evidence>
<gene>
    <name evidence="1" type="ORF">DERYTH_LOCUS23188</name>
</gene>
<dbReference type="Proteomes" id="UP000789405">
    <property type="component" value="Unassembled WGS sequence"/>
</dbReference>
<proteinExistence type="predicted"/>
<feature type="non-terminal residue" evidence="1">
    <location>
        <position position="1"/>
    </location>
</feature>
<dbReference type="EMBL" id="CAJVPY010034480">
    <property type="protein sequence ID" value="CAG8800056.1"/>
    <property type="molecule type" value="Genomic_DNA"/>
</dbReference>
<sequence length="43" mass="4967">TFDPISVEVKISQAQGRCSDFAKEVRILSEVRFYQRGSDFVKE</sequence>
<evidence type="ECO:0000313" key="2">
    <source>
        <dbReference type="Proteomes" id="UP000789405"/>
    </source>
</evidence>
<name>A0A9N9JWV6_9GLOM</name>
<organism evidence="1 2">
    <name type="scientific">Dentiscutata erythropus</name>
    <dbReference type="NCBI Taxonomy" id="1348616"/>
    <lineage>
        <taxon>Eukaryota</taxon>
        <taxon>Fungi</taxon>
        <taxon>Fungi incertae sedis</taxon>
        <taxon>Mucoromycota</taxon>
        <taxon>Glomeromycotina</taxon>
        <taxon>Glomeromycetes</taxon>
        <taxon>Diversisporales</taxon>
        <taxon>Gigasporaceae</taxon>
        <taxon>Dentiscutata</taxon>
    </lineage>
</organism>
<feature type="non-terminal residue" evidence="1">
    <location>
        <position position="43"/>
    </location>
</feature>
<comment type="caution">
    <text evidence="1">The sequence shown here is derived from an EMBL/GenBank/DDBJ whole genome shotgun (WGS) entry which is preliminary data.</text>
</comment>
<protein>
    <submittedName>
        <fullName evidence="1">11733_t:CDS:1</fullName>
    </submittedName>
</protein>
<reference evidence="1" key="1">
    <citation type="submission" date="2021-06" db="EMBL/GenBank/DDBJ databases">
        <authorList>
            <person name="Kallberg Y."/>
            <person name="Tangrot J."/>
            <person name="Rosling A."/>
        </authorList>
    </citation>
    <scope>NUCLEOTIDE SEQUENCE</scope>
    <source>
        <strain evidence="1">MA453B</strain>
    </source>
</reference>